<organism evidence="9 10">
    <name type="scientific">Urbifossiella limnaea</name>
    <dbReference type="NCBI Taxonomy" id="2528023"/>
    <lineage>
        <taxon>Bacteria</taxon>
        <taxon>Pseudomonadati</taxon>
        <taxon>Planctomycetota</taxon>
        <taxon>Planctomycetia</taxon>
        <taxon>Gemmatales</taxon>
        <taxon>Gemmataceae</taxon>
        <taxon>Urbifossiella</taxon>
    </lineage>
</organism>
<dbReference type="EMBL" id="CP036273">
    <property type="protein sequence ID" value="QDU19995.1"/>
    <property type="molecule type" value="Genomic_DNA"/>
</dbReference>
<dbReference type="InterPro" id="IPR005532">
    <property type="entry name" value="SUMF_dom"/>
</dbReference>
<keyword evidence="7" id="KW-0812">Transmembrane</keyword>
<keyword evidence="7" id="KW-0472">Membrane</keyword>
<dbReference type="KEGG" id="uli:ETAA1_19380"/>
<dbReference type="Pfam" id="PF03781">
    <property type="entry name" value="FGE-sulfatase"/>
    <property type="match status" value="1"/>
</dbReference>
<sequence length="1185" mass="126143">MSQDRTQPDAPIRNPVATGDYTPAPAPDPAGTRPSSRPAGARPDGLLDVPGYAVTGEIARGGMGRVLAATDLAFGREVAVKVLLPGHEAGEEAERFVREARITGRLAHPGIPPAYELGTLADCSPFLAMKLVRGRTLAALLADRPDPADDRPRFVGVVEQIAQAVGFAHSQGVIHRDLKPANVMVGAFGEVQVMDWGLAREREEERPADAAGVRETALEVRAAALTVAGAVMGTPAYMAPEQARGEDVDARADVFALGGVLCEVLTGSRTFTGSGVAEVMAKARAGDLSGAYARLDSCGADDELVSLAKWCLSPRPEGRPADGTAVAAELAAYREGVDARLRQAERDRAAAEAKAEEQRKRRRVQLALAGVVVLVAVGGGIAAVQVQRQREQDRIATERETRAAALVDSLAGADTGVLPRIVGDLADLRDLARPNLVELAAQPVTTKAGLHARLALLPDEPQRAAELAAYLPACQPAELLTIRDALKSHAAAVAPPLWAVLADEAAESGKRVRAASALAGLAPTDPRWGGLAPGVAEASVKANPVEFVAWSAALEPVRGALLPALVKRYPASRELIRGGKLDESKLVAEASGFDLTANLLARYAADRPADLAELAVTVDARHHALFAEAVARNRLAVVPLLTAELGRRVVVPEDRVVMEQKGAIAAADPRVKFVIGKQVGMLAAKQFEVRLSGGKTYQLRLESADFDSYLAVRDKSGKELAADDDGGGGTNSSLRYSPPGDDTYTVYASSLKGTGGFVLRVVEPATGVEEAHVAQARRQANAAAVLLAVGEAEPVWPLFGYPKDGDPTARSELVHRAAGVGVDAGALVGRFRAVADVSAKRALLLALGEFPPAAVADRAGLTGELLALYKDHPDPGLHGSIDWLLRQRWGQAAELVAIDAGLAGAAKGGDPGKTAKDWYVTGAGQTFSVIRGPKELTLGSPASEPGRNAVSEPAHRKRIGRTFAVATKEVTVAEFLRFRPGYSWVKQYSPDRDSPAVGVMWYVAAEYCNWLSEKEGIPEEQWCYEPNAQKEYDEGMRMRKGHLGLTGYRLPTEVEWEYACRAGAGTARYFGRPDGLLAFYGWGYKNADERAWPVGRLKPNDLGLFDALGNALEWCEDPGLGYATGVLEDRENAQYLEINERSNRILRGGSFNLTPAGLRCAHRIIYRPTTGLSTNGFRLFRTLID</sequence>
<keyword evidence="2" id="KW-0547">Nucleotide-binding</keyword>
<dbReference type="EC" id="2.7.11.1" evidence="9"/>
<dbReference type="Gene3D" id="1.10.510.10">
    <property type="entry name" value="Transferase(Phosphotransferase) domain 1"/>
    <property type="match status" value="1"/>
</dbReference>
<feature type="region of interest" description="Disordered" evidence="6">
    <location>
        <begin position="1"/>
        <end position="47"/>
    </location>
</feature>
<dbReference type="SUPFAM" id="SSF56112">
    <property type="entry name" value="Protein kinase-like (PK-like)"/>
    <property type="match status" value="1"/>
</dbReference>
<keyword evidence="10" id="KW-1185">Reference proteome</keyword>
<evidence type="ECO:0000256" key="2">
    <source>
        <dbReference type="ARBA" id="ARBA00022741"/>
    </source>
</evidence>
<dbReference type="InterPro" id="IPR011009">
    <property type="entry name" value="Kinase-like_dom_sf"/>
</dbReference>
<evidence type="ECO:0000313" key="9">
    <source>
        <dbReference type="EMBL" id="QDU19995.1"/>
    </source>
</evidence>
<dbReference type="Gene3D" id="2.60.120.380">
    <property type="match status" value="1"/>
</dbReference>
<evidence type="ECO:0000256" key="1">
    <source>
        <dbReference type="ARBA" id="ARBA00022679"/>
    </source>
</evidence>
<evidence type="ECO:0000259" key="8">
    <source>
        <dbReference type="PROSITE" id="PS50011"/>
    </source>
</evidence>
<feature type="coiled-coil region" evidence="5">
    <location>
        <begin position="334"/>
        <end position="361"/>
    </location>
</feature>
<evidence type="ECO:0000256" key="4">
    <source>
        <dbReference type="ARBA" id="ARBA00022840"/>
    </source>
</evidence>
<dbReference type="InterPro" id="IPR008271">
    <property type="entry name" value="Ser/Thr_kinase_AS"/>
</dbReference>
<reference evidence="9 10" key="1">
    <citation type="submission" date="2019-02" db="EMBL/GenBank/DDBJ databases">
        <title>Deep-cultivation of Planctomycetes and their phenomic and genomic characterization uncovers novel biology.</title>
        <authorList>
            <person name="Wiegand S."/>
            <person name="Jogler M."/>
            <person name="Boedeker C."/>
            <person name="Pinto D."/>
            <person name="Vollmers J."/>
            <person name="Rivas-Marin E."/>
            <person name="Kohn T."/>
            <person name="Peeters S.H."/>
            <person name="Heuer A."/>
            <person name="Rast P."/>
            <person name="Oberbeckmann S."/>
            <person name="Bunk B."/>
            <person name="Jeske O."/>
            <person name="Meyerdierks A."/>
            <person name="Storesund J.E."/>
            <person name="Kallscheuer N."/>
            <person name="Luecker S."/>
            <person name="Lage O.M."/>
            <person name="Pohl T."/>
            <person name="Merkel B.J."/>
            <person name="Hornburger P."/>
            <person name="Mueller R.-W."/>
            <person name="Bruemmer F."/>
            <person name="Labrenz M."/>
            <person name="Spormann A.M."/>
            <person name="Op den Camp H."/>
            <person name="Overmann J."/>
            <person name="Amann R."/>
            <person name="Jetten M.S.M."/>
            <person name="Mascher T."/>
            <person name="Medema M.H."/>
            <person name="Devos D.P."/>
            <person name="Kaster A.-K."/>
            <person name="Ovreas L."/>
            <person name="Rohde M."/>
            <person name="Galperin M.Y."/>
            <person name="Jogler C."/>
        </authorList>
    </citation>
    <scope>NUCLEOTIDE SEQUENCE [LARGE SCALE GENOMIC DNA]</scope>
    <source>
        <strain evidence="9 10">ETA_A1</strain>
    </source>
</reference>
<dbReference type="InterPro" id="IPR042095">
    <property type="entry name" value="SUMF_sf"/>
</dbReference>
<evidence type="ECO:0000256" key="3">
    <source>
        <dbReference type="ARBA" id="ARBA00022777"/>
    </source>
</evidence>
<feature type="transmembrane region" description="Helical" evidence="7">
    <location>
        <begin position="364"/>
        <end position="384"/>
    </location>
</feature>
<dbReference type="SMART" id="SM00220">
    <property type="entry name" value="S_TKc"/>
    <property type="match status" value="1"/>
</dbReference>
<dbReference type="GO" id="GO:0004674">
    <property type="term" value="F:protein serine/threonine kinase activity"/>
    <property type="evidence" value="ECO:0007669"/>
    <property type="project" value="UniProtKB-EC"/>
</dbReference>
<proteinExistence type="predicted"/>
<keyword evidence="4" id="KW-0067">ATP-binding</keyword>
<dbReference type="Pfam" id="PF00069">
    <property type="entry name" value="Pkinase"/>
    <property type="match status" value="1"/>
</dbReference>
<keyword evidence="5" id="KW-0175">Coiled coil</keyword>
<dbReference type="OrthoDB" id="6111975at2"/>
<evidence type="ECO:0000313" key="10">
    <source>
        <dbReference type="Proteomes" id="UP000319576"/>
    </source>
</evidence>
<feature type="domain" description="Protein kinase" evidence="8">
    <location>
        <begin position="52"/>
        <end position="331"/>
    </location>
</feature>
<gene>
    <name evidence="9" type="primary">pknB_16</name>
    <name evidence="9" type="ORF">ETAA1_19380</name>
</gene>
<protein>
    <submittedName>
        <fullName evidence="9">Serine/threonine-protein kinase PknB</fullName>
        <ecNumber evidence="9">2.7.11.1</ecNumber>
    </submittedName>
</protein>
<dbReference type="Gene3D" id="3.90.1580.10">
    <property type="entry name" value="paralog of FGE (formylglycine-generating enzyme)"/>
    <property type="match status" value="1"/>
</dbReference>
<dbReference type="RefSeq" id="WP_145236808.1">
    <property type="nucleotide sequence ID" value="NZ_CP036273.1"/>
</dbReference>
<dbReference type="InterPro" id="IPR000719">
    <property type="entry name" value="Prot_kinase_dom"/>
</dbReference>
<keyword evidence="7" id="KW-1133">Transmembrane helix</keyword>
<dbReference type="Gene3D" id="3.30.200.20">
    <property type="entry name" value="Phosphorylase Kinase, domain 1"/>
    <property type="match status" value="1"/>
</dbReference>
<name>A0A517XR52_9BACT</name>
<keyword evidence="1 9" id="KW-0808">Transferase</keyword>
<evidence type="ECO:0000256" key="5">
    <source>
        <dbReference type="SAM" id="Coils"/>
    </source>
</evidence>
<accession>A0A517XR52</accession>
<dbReference type="Proteomes" id="UP000319576">
    <property type="component" value="Chromosome"/>
</dbReference>
<dbReference type="PROSITE" id="PS00108">
    <property type="entry name" value="PROTEIN_KINASE_ST"/>
    <property type="match status" value="1"/>
</dbReference>
<dbReference type="AlphaFoldDB" id="A0A517XR52"/>
<dbReference type="SUPFAM" id="SSF56436">
    <property type="entry name" value="C-type lectin-like"/>
    <property type="match status" value="1"/>
</dbReference>
<dbReference type="PANTHER" id="PTHR43289:SF6">
    <property type="entry name" value="SERINE_THREONINE-PROTEIN KINASE NEKL-3"/>
    <property type="match status" value="1"/>
</dbReference>
<dbReference type="PANTHER" id="PTHR43289">
    <property type="entry name" value="MITOGEN-ACTIVATED PROTEIN KINASE KINASE KINASE 20-RELATED"/>
    <property type="match status" value="1"/>
</dbReference>
<dbReference type="GO" id="GO:0005524">
    <property type="term" value="F:ATP binding"/>
    <property type="evidence" value="ECO:0007669"/>
    <property type="project" value="UniProtKB-KW"/>
</dbReference>
<dbReference type="InterPro" id="IPR016187">
    <property type="entry name" value="CTDL_fold"/>
</dbReference>
<dbReference type="CDD" id="cd14014">
    <property type="entry name" value="STKc_PknB_like"/>
    <property type="match status" value="1"/>
</dbReference>
<evidence type="ECO:0000256" key="7">
    <source>
        <dbReference type="SAM" id="Phobius"/>
    </source>
</evidence>
<evidence type="ECO:0000256" key="6">
    <source>
        <dbReference type="SAM" id="MobiDB-lite"/>
    </source>
</evidence>
<dbReference type="PROSITE" id="PS50011">
    <property type="entry name" value="PROTEIN_KINASE_DOM"/>
    <property type="match status" value="1"/>
</dbReference>
<keyword evidence="3 9" id="KW-0418">Kinase</keyword>